<dbReference type="OrthoDB" id="159440at2"/>
<sequence length="154" mass="17516">MLKALHYFWKEQPVALSAFVLAIALLVFFGGRFVFGFIYFHDPAHRNQALEPWMTPRYVSLSYAIPPEIVQDVMELEDMGRPRVKLDEVTAKLGISLAELQERVWAAKKSHMEEKRTNAPKKLGNGKRQGAMQADEPNQPNGINDPKAQKVEKP</sequence>
<evidence type="ECO:0000313" key="3">
    <source>
        <dbReference type="EMBL" id="PLW74902.1"/>
    </source>
</evidence>
<gene>
    <name evidence="3" type="ORF">C0081_21560</name>
</gene>
<comment type="caution">
    <text evidence="3">The sequence shown here is derived from an EMBL/GenBank/DDBJ whole genome shotgun (WGS) entry which is preliminary data.</text>
</comment>
<organism evidence="3 4">
    <name type="scientific">Cohaesibacter celericrescens</name>
    <dbReference type="NCBI Taxonomy" id="2067669"/>
    <lineage>
        <taxon>Bacteria</taxon>
        <taxon>Pseudomonadati</taxon>
        <taxon>Pseudomonadota</taxon>
        <taxon>Alphaproteobacteria</taxon>
        <taxon>Hyphomicrobiales</taxon>
        <taxon>Cohaesibacteraceae</taxon>
    </lineage>
</organism>
<keyword evidence="4" id="KW-1185">Reference proteome</keyword>
<dbReference type="EMBL" id="PKUQ01000055">
    <property type="protein sequence ID" value="PLW74902.1"/>
    <property type="molecule type" value="Genomic_DNA"/>
</dbReference>
<evidence type="ECO:0000256" key="2">
    <source>
        <dbReference type="SAM" id="Phobius"/>
    </source>
</evidence>
<evidence type="ECO:0000313" key="4">
    <source>
        <dbReference type="Proteomes" id="UP000234881"/>
    </source>
</evidence>
<reference evidence="3 4" key="1">
    <citation type="submission" date="2018-01" db="EMBL/GenBank/DDBJ databases">
        <title>The draft genome sequence of Cohaesibacter sp. H1304.</title>
        <authorList>
            <person name="Wang N.-N."/>
            <person name="Du Z.-J."/>
        </authorList>
    </citation>
    <scope>NUCLEOTIDE SEQUENCE [LARGE SCALE GENOMIC DNA]</scope>
    <source>
        <strain evidence="3 4">H1304</strain>
    </source>
</reference>
<dbReference type="Proteomes" id="UP000234881">
    <property type="component" value="Unassembled WGS sequence"/>
</dbReference>
<accession>A0A2N5XK72</accession>
<proteinExistence type="predicted"/>
<dbReference type="AlphaFoldDB" id="A0A2N5XK72"/>
<evidence type="ECO:0000256" key="1">
    <source>
        <dbReference type="SAM" id="MobiDB-lite"/>
    </source>
</evidence>
<dbReference type="RefSeq" id="WP_101535801.1">
    <property type="nucleotide sequence ID" value="NZ_JBFHIU010000004.1"/>
</dbReference>
<keyword evidence="2" id="KW-1133">Transmembrane helix</keyword>
<name>A0A2N5XK72_9HYPH</name>
<protein>
    <submittedName>
        <fullName evidence="3">Uncharacterized protein</fullName>
    </submittedName>
</protein>
<keyword evidence="2" id="KW-0812">Transmembrane</keyword>
<keyword evidence="2" id="KW-0472">Membrane</keyword>
<feature type="region of interest" description="Disordered" evidence="1">
    <location>
        <begin position="108"/>
        <end position="154"/>
    </location>
</feature>
<feature type="transmembrane region" description="Helical" evidence="2">
    <location>
        <begin position="15"/>
        <end position="40"/>
    </location>
</feature>